<comment type="similarity">
    <text evidence="2 7">Belongs to the ExbD/TolR family.</text>
</comment>
<evidence type="ECO:0000256" key="6">
    <source>
        <dbReference type="ARBA" id="ARBA00023136"/>
    </source>
</evidence>
<proteinExistence type="inferred from homology"/>
<keyword evidence="4 7" id="KW-0812">Transmembrane</keyword>
<dbReference type="PANTHER" id="PTHR30558:SF3">
    <property type="entry name" value="BIOPOLYMER TRANSPORT PROTEIN EXBD-RELATED"/>
    <property type="match status" value="1"/>
</dbReference>
<dbReference type="Proteomes" id="UP000078459">
    <property type="component" value="Unassembled WGS sequence"/>
</dbReference>
<organism evidence="8 9">
    <name type="scientific">Pedobacter psychrophilus</name>
    <dbReference type="NCBI Taxonomy" id="1826909"/>
    <lineage>
        <taxon>Bacteria</taxon>
        <taxon>Pseudomonadati</taxon>
        <taxon>Bacteroidota</taxon>
        <taxon>Sphingobacteriia</taxon>
        <taxon>Sphingobacteriales</taxon>
        <taxon>Sphingobacteriaceae</taxon>
        <taxon>Pedobacter</taxon>
    </lineage>
</organism>
<dbReference type="EMBL" id="LWHJ01000028">
    <property type="protein sequence ID" value="OAQ39281.1"/>
    <property type="molecule type" value="Genomic_DNA"/>
</dbReference>
<evidence type="ECO:0000256" key="1">
    <source>
        <dbReference type="ARBA" id="ARBA00004162"/>
    </source>
</evidence>
<dbReference type="STRING" id="1826909.A5893_11485"/>
<keyword evidence="7" id="KW-0653">Protein transport</keyword>
<reference evidence="8 9" key="2">
    <citation type="submission" date="2016-06" db="EMBL/GenBank/DDBJ databases">
        <title>Pedobacter psychrophilus sp. nov., isolated from Antarctic fragmentary rock.</title>
        <authorList>
            <person name="Svec P."/>
        </authorList>
    </citation>
    <scope>NUCLEOTIDE SEQUENCE [LARGE SCALE GENOMIC DNA]</scope>
    <source>
        <strain evidence="8 9">CCM 8644</strain>
    </source>
</reference>
<gene>
    <name evidence="8" type="ORF">A5893_11485</name>
</gene>
<reference evidence="8 9" key="1">
    <citation type="submission" date="2016-04" db="EMBL/GenBank/DDBJ databases">
        <authorList>
            <person name="Evans L.H."/>
            <person name="Alamgir A."/>
            <person name="Owens N."/>
            <person name="Weber N.D."/>
            <person name="Virtaneva K."/>
            <person name="Barbian K."/>
            <person name="Babar A."/>
            <person name="Rosenke K."/>
        </authorList>
    </citation>
    <scope>NUCLEOTIDE SEQUENCE [LARGE SCALE GENOMIC DNA]</scope>
    <source>
        <strain evidence="8 9">CCM 8644</strain>
    </source>
</reference>
<keyword evidence="6" id="KW-0472">Membrane</keyword>
<evidence type="ECO:0000256" key="2">
    <source>
        <dbReference type="ARBA" id="ARBA00005811"/>
    </source>
</evidence>
<keyword evidence="3" id="KW-1003">Cell membrane</keyword>
<evidence type="ECO:0000256" key="7">
    <source>
        <dbReference type="RuleBase" id="RU003879"/>
    </source>
</evidence>
<dbReference type="RefSeq" id="WP_068822805.1">
    <property type="nucleotide sequence ID" value="NZ_LWHJ01000028.1"/>
</dbReference>
<dbReference type="AlphaFoldDB" id="A0A179DE26"/>
<keyword evidence="9" id="KW-1185">Reference proteome</keyword>
<dbReference type="OrthoDB" id="9793581at2"/>
<dbReference type="Pfam" id="PF02472">
    <property type="entry name" value="ExbD"/>
    <property type="match status" value="1"/>
</dbReference>
<evidence type="ECO:0000313" key="8">
    <source>
        <dbReference type="EMBL" id="OAQ39281.1"/>
    </source>
</evidence>
<evidence type="ECO:0000313" key="9">
    <source>
        <dbReference type="Proteomes" id="UP000078459"/>
    </source>
</evidence>
<evidence type="ECO:0000256" key="4">
    <source>
        <dbReference type="ARBA" id="ARBA00022692"/>
    </source>
</evidence>
<accession>A0A179DE26</accession>
<comment type="caution">
    <text evidence="8">The sequence shown here is derived from an EMBL/GenBank/DDBJ whole genome shotgun (WGS) entry which is preliminary data.</text>
</comment>
<keyword evidence="7" id="KW-0813">Transport</keyword>
<protein>
    <submittedName>
        <fullName evidence="8">Biopolymer transporter ExbD</fullName>
    </submittedName>
</protein>
<dbReference type="GO" id="GO:0005886">
    <property type="term" value="C:plasma membrane"/>
    <property type="evidence" value="ECO:0007669"/>
    <property type="project" value="UniProtKB-SubCell"/>
</dbReference>
<dbReference type="GO" id="GO:0022857">
    <property type="term" value="F:transmembrane transporter activity"/>
    <property type="evidence" value="ECO:0007669"/>
    <property type="project" value="InterPro"/>
</dbReference>
<comment type="subcellular location">
    <subcellularLocation>
        <location evidence="1">Cell membrane</location>
        <topology evidence="1">Single-pass membrane protein</topology>
    </subcellularLocation>
    <subcellularLocation>
        <location evidence="7">Cell membrane</location>
        <topology evidence="7">Single-pass type II membrane protein</topology>
    </subcellularLocation>
</comment>
<sequence length="203" mass="22981">MPKVKIKRKSTSTDMTAMCDVAFLLLTFFILTATARQPEALAVEIPSSTVTFKLPDTDISTLTVGEDKVFFGVVGQDVRINTLDRIGKQYNITFTDQEKKRFALIDNFGVPIASLKQFIAMDNSERMKLTQPGIPCDSGENNQLKQWILQARYANKELHNVELRFSIKGDSKEEYPTIRRVIDILQDQEINKFSLITSLEGVN</sequence>
<dbReference type="InterPro" id="IPR003400">
    <property type="entry name" value="ExbD"/>
</dbReference>
<evidence type="ECO:0000256" key="3">
    <source>
        <dbReference type="ARBA" id="ARBA00022475"/>
    </source>
</evidence>
<evidence type="ECO:0000256" key="5">
    <source>
        <dbReference type="ARBA" id="ARBA00022989"/>
    </source>
</evidence>
<dbReference type="GO" id="GO:0015031">
    <property type="term" value="P:protein transport"/>
    <property type="evidence" value="ECO:0007669"/>
    <property type="project" value="UniProtKB-KW"/>
</dbReference>
<keyword evidence="5" id="KW-1133">Transmembrane helix</keyword>
<name>A0A179DE26_9SPHI</name>
<dbReference type="PANTHER" id="PTHR30558">
    <property type="entry name" value="EXBD MEMBRANE COMPONENT OF PMF-DRIVEN MACROMOLECULE IMPORT SYSTEM"/>
    <property type="match status" value="1"/>
</dbReference>